<protein>
    <submittedName>
        <fullName evidence="2">Uncharacterized protein</fullName>
    </submittedName>
</protein>
<dbReference type="AlphaFoldDB" id="A0AAV4QWL1"/>
<dbReference type="EMBL" id="BPLQ01004987">
    <property type="protein sequence ID" value="GIY12093.1"/>
    <property type="molecule type" value="Genomic_DNA"/>
</dbReference>
<gene>
    <name evidence="2" type="ORF">CDAR_449991</name>
</gene>
<sequence length="74" mass="8156">MNTRNVYCKSFNWARGGGFQHPPDDNPGWGFFPNCEKTGVRRPAANAKLKSHSSNLESSSCANFPTTSSYGELE</sequence>
<accession>A0AAV4QWL1</accession>
<proteinExistence type="predicted"/>
<feature type="region of interest" description="Disordered" evidence="1">
    <location>
        <begin position="43"/>
        <end position="74"/>
    </location>
</feature>
<dbReference type="Proteomes" id="UP001054837">
    <property type="component" value="Unassembled WGS sequence"/>
</dbReference>
<name>A0AAV4QWL1_9ARAC</name>
<organism evidence="2 3">
    <name type="scientific">Caerostris darwini</name>
    <dbReference type="NCBI Taxonomy" id="1538125"/>
    <lineage>
        <taxon>Eukaryota</taxon>
        <taxon>Metazoa</taxon>
        <taxon>Ecdysozoa</taxon>
        <taxon>Arthropoda</taxon>
        <taxon>Chelicerata</taxon>
        <taxon>Arachnida</taxon>
        <taxon>Araneae</taxon>
        <taxon>Araneomorphae</taxon>
        <taxon>Entelegynae</taxon>
        <taxon>Araneoidea</taxon>
        <taxon>Araneidae</taxon>
        <taxon>Caerostris</taxon>
    </lineage>
</organism>
<evidence type="ECO:0000256" key="1">
    <source>
        <dbReference type="SAM" id="MobiDB-lite"/>
    </source>
</evidence>
<evidence type="ECO:0000313" key="2">
    <source>
        <dbReference type="EMBL" id="GIY12093.1"/>
    </source>
</evidence>
<keyword evidence="3" id="KW-1185">Reference proteome</keyword>
<reference evidence="2 3" key="1">
    <citation type="submission" date="2021-06" db="EMBL/GenBank/DDBJ databases">
        <title>Caerostris darwini draft genome.</title>
        <authorList>
            <person name="Kono N."/>
            <person name="Arakawa K."/>
        </authorList>
    </citation>
    <scope>NUCLEOTIDE SEQUENCE [LARGE SCALE GENOMIC DNA]</scope>
</reference>
<feature type="compositionally biased region" description="Polar residues" evidence="1">
    <location>
        <begin position="61"/>
        <end position="74"/>
    </location>
</feature>
<evidence type="ECO:0000313" key="3">
    <source>
        <dbReference type="Proteomes" id="UP001054837"/>
    </source>
</evidence>
<comment type="caution">
    <text evidence="2">The sequence shown here is derived from an EMBL/GenBank/DDBJ whole genome shotgun (WGS) entry which is preliminary data.</text>
</comment>